<protein>
    <recommendedName>
        <fullName evidence="10">PGG domain-containing protein</fullName>
    </recommendedName>
</protein>
<evidence type="ECO:0000256" key="6">
    <source>
        <dbReference type="ARBA" id="ARBA00023043"/>
    </source>
</evidence>
<keyword evidence="3 9" id="KW-0812">Transmembrane</keyword>
<dbReference type="SUPFAM" id="SSF48403">
    <property type="entry name" value="Ankyrin repeat"/>
    <property type="match status" value="1"/>
</dbReference>
<dbReference type="Gene3D" id="1.25.40.20">
    <property type="entry name" value="Ankyrin repeat-containing domain"/>
    <property type="match status" value="1"/>
</dbReference>
<feature type="repeat" description="ANK" evidence="8">
    <location>
        <begin position="186"/>
        <end position="207"/>
    </location>
</feature>
<dbReference type="Proteomes" id="UP001367508">
    <property type="component" value="Unassembled WGS sequence"/>
</dbReference>
<dbReference type="InterPro" id="IPR036770">
    <property type="entry name" value="Ankyrin_rpt-contain_sf"/>
</dbReference>
<feature type="domain" description="PGG" evidence="10">
    <location>
        <begin position="303"/>
        <end position="423"/>
    </location>
</feature>
<dbReference type="AlphaFoldDB" id="A0AAN9M067"/>
<feature type="transmembrane region" description="Helical" evidence="9">
    <location>
        <begin position="370"/>
        <end position="389"/>
    </location>
</feature>
<comment type="caution">
    <text evidence="11">The sequence shown here is derived from an EMBL/GenBank/DDBJ whole genome shotgun (WGS) entry which is preliminary data.</text>
</comment>
<evidence type="ECO:0000256" key="4">
    <source>
        <dbReference type="ARBA" id="ARBA00022737"/>
    </source>
</evidence>
<dbReference type="PROSITE" id="PS50088">
    <property type="entry name" value="ANK_REPEAT"/>
    <property type="match status" value="2"/>
</dbReference>
<evidence type="ECO:0000256" key="1">
    <source>
        <dbReference type="ARBA" id="ARBA00004141"/>
    </source>
</evidence>
<dbReference type="InterPro" id="IPR026961">
    <property type="entry name" value="PGG_dom"/>
</dbReference>
<dbReference type="Pfam" id="PF12796">
    <property type="entry name" value="Ank_2"/>
    <property type="match status" value="2"/>
</dbReference>
<reference evidence="11 12" key="1">
    <citation type="submission" date="2024-01" db="EMBL/GenBank/DDBJ databases">
        <title>The genomes of 5 underutilized Papilionoideae crops provide insights into root nodulation and disease resistanc.</title>
        <authorList>
            <person name="Jiang F."/>
        </authorList>
    </citation>
    <scope>NUCLEOTIDE SEQUENCE [LARGE SCALE GENOMIC DNA]</scope>
    <source>
        <strain evidence="11">LVBAO_FW01</strain>
        <tissue evidence="11">Leaves</tissue>
    </source>
</reference>
<dbReference type="SMART" id="SM00248">
    <property type="entry name" value="ANK"/>
    <property type="match status" value="6"/>
</dbReference>
<evidence type="ECO:0000256" key="2">
    <source>
        <dbReference type="ARBA" id="ARBA00004413"/>
    </source>
</evidence>
<dbReference type="InterPro" id="IPR002110">
    <property type="entry name" value="Ankyrin_rpt"/>
</dbReference>
<keyword evidence="12" id="KW-1185">Reference proteome</keyword>
<evidence type="ECO:0000256" key="3">
    <source>
        <dbReference type="ARBA" id="ARBA00022692"/>
    </source>
</evidence>
<accession>A0AAN9M067</accession>
<keyword evidence="4" id="KW-0677">Repeat</keyword>
<dbReference type="PANTHER" id="PTHR24186:SF37">
    <property type="entry name" value="PGG DOMAIN-CONTAINING PROTEIN"/>
    <property type="match status" value="1"/>
</dbReference>
<comment type="subcellular location">
    <subcellularLocation>
        <location evidence="2">Cell membrane</location>
        <topology evidence="2">Peripheral membrane protein</topology>
        <orientation evidence="2">Cytoplasmic side</orientation>
    </subcellularLocation>
    <subcellularLocation>
        <location evidence="1">Membrane</location>
        <topology evidence="1">Multi-pass membrane protein</topology>
    </subcellularLocation>
</comment>
<evidence type="ECO:0000256" key="5">
    <source>
        <dbReference type="ARBA" id="ARBA00022989"/>
    </source>
</evidence>
<dbReference type="PANTHER" id="PTHR24186">
    <property type="entry name" value="PROTEIN PHOSPHATASE 1 REGULATORY SUBUNIT"/>
    <property type="match status" value="1"/>
</dbReference>
<dbReference type="Pfam" id="PF13962">
    <property type="entry name" value="PGG"/>
    <property type="match status" value="1"/>
</dbReference>
<evidence type="ECO:0000256" key="8">
    <source>
        <dbReference type="PROSITE-ProRule" id="PRU00023"/>
    </source>
</evidence>
<evidence type="ECO:0000259" key="10">
    <source>
        <dbReference type="Pfam" id="PF13962"/>
    </source>
</evidence>
<evidence type="ECO:0000313" key="11">
    <source>
        <dbReference type="EMBL" id="KAK7345685.1"/>
    </source>
</evidence>
<dbReference type="GO" id="GO:0005886">
    <property type="term" value="C:plasma membrane"/>
    <property type="evidence" value="ECO:0007669"/>
    <property type="project" value="UniProtKB-SubCell"/>
</dbReference>
<keyword evidence="7 9" id="KW-0472">Membrane</keyword>
<gene>
    <name evidence="11" type="ORF">VNO77_16294</name>
</gene>
<dbReference type="FunFam" id="1.25.40.20:FF:000600">
    <property type="entry name" value="Uncharacterized protein"/>
    <property type="match status" value="1"/>
</dbReference>
<feature type="repeat" description="ANK" evidence="8">
    <location>
        <begin position="82"/>
        <end position="114"/>
    </location>
</feature>
<dbReference type="PROSITE" id="PS50297">
    <property type="entry name" value="ANK_REP_REGION"/>
    <property type="match status" value="2"/>
</dbReference>
<feature type="transmembrane region" description="Helical" evidence="9">
    <location>
        <begin position="441"/>
        <end position="464"/>
    </location>
</feature>
<evidence type="ECO:0000256" key="9">
    <source>
        <dbReference type="SAM" id="Phobius"/>
    </source>
</evidence>
<proteinExistence type="predicted"/>
<organism evidence="11 12">
    <name type="scientific">Canavalia gladiata</name>
    <name type="common">Sword bean</name>
    <name type="synonym">Dolichos gladiatus</name>
    <dbReference type="NCBI Taxonomy" id="3824"/>
    <lineage>
        <taxon>Eukaryota</taxon>
        <taxon>Viridiplantae</taxon>
        <taxon>Streptophyta</taxon>
        <taxon>Embryophyta</taxon>
        <taxon>Tracheophyta</taxon>
        <taxon>Spermatophyta</taxon>
        <taxon>Magnoliopsida</taxon>
        <taxon>eudicotyledons</taxon>
        <taxon>Gunneridae</taxon>
        <taxon>Pentapetalae</taxon>
        <taxon>rosids</taxon>
        <taxon>fabids</taxon>
        <taxon>Fabales</taxon>
        <taxon>Fabaceae</taxon>
        <taxon>Papilionoideae</taxon>
        <taxon>50 kb inversion clade</taxon>
        <taxon>NPAAA clade</taxon>
        <taxon>indigoferoid/millettioid clade</taxon>
        <taxon>Phaseoleae</taxon>
        <taxon>Canavalia</taxon>
    </lineage>
</organism>
<sequence length="495" mass="55438">MEVKATPTLEDDTIRRLYEASLNGSVSTLNTLIQRNPLVLSRVSLSPFSDTPLHIASLLGHLEFCEALLKRKPSFAAEVDSEGRFPLHLASAEGHTEVVKALLLTNPDVCLAMDKDEKLPLHLAAMRGRLGAIQELTKARPDSIQQMIDDGSVLHLCVRYNHFEALKFLVQSVRGDQQFFLAKDKDGNTILHLAVRLKQIKTIKYLLMLPEIIAAANSLNKAGLTALEVLEQCTRDFLSLKIGDMLIESGVQKVAHKAIGTAQQKGSSQTHSITSQAKSSSNQSNIRKMWEKFWLKYLQYQTNWIEEKRGTLMVVATVIATMTFQSAISPPGGVWQEDTLTGGLNCSIYGICKAGTAVLAYDWSHGFLKFMAFNTTSFFSSLCVVLLLISGFRLENKLMMWILTIAMTLALTFMGLTYFWAQSLVTPDHIVDKVNRMGIPLSIVWVIILLVVGLIHVIHLVFWIKKWKMLHSSKHLPPRIGPLNQNYPFQMYNTN</sequence>
<evidence type="ECO:0000256" key="7">
    <source>
        <dbReference type="ARBA" id="ARBA00023136"/>
    </source>
</evidence>
<keyword evidence="6 8" id="KW-0040">ANK repeat</keyword>
<keyword evidence="5 9" id="KW-1133">Transmembrane helix</keyword>
<evidence type="ECO:0000313" key="12">
    <source>
        <dbReference type="Proteomes" id="UP001367508"/>
    </source>
</evidence>
<feature type="transmembrane region" description="Helical" evidence="9">
    <location>
        <begin position="401"/>
        <end position="421"/>
    </location>
</feature>
<name>A0AAN9M067_CANGL</name>
<dbReference type="EMBL" id="JAYMYQ010000003">
    <property type="protein sequence ID" value="KAK7345685.1"/>
    <property type="molecule type" value="Genomic_DNA"/>
</dbReference>